<evidence type="ECO:0000313" key="3">
    <source>
        <dbReference type="Proteomes" id="UP000772434"/>
    </source>
</evidence>
<dbReference type="Proteomes" id="UP000772434">
    <property type="component" value="Unassembled WGS sequence"/>
</dbReference>
<feature type="compositionally biased region" description="Polar residues" evidence="1">
    <location>
        <begin position="295"/>
        <end position="310"/>
    </location>
</feature>
<dbReference type="EMBL" id="JADNRY010000078">
    <property type="protein sequence ID" value="KAF9067074.1"/>
    <property type="molecule type" value="Genomic_DNA"/>
</dbReference>
<sequence>MLIFSVHAISTPTAQKYSVTILNPDMSFRPVHEDVSTFTRVMITEMINVKLPGPTGTGSKDIDYNMKDTTRDGKICAKEQRIPFVLEARAPCYEHPCFGWVHSPGGKMGTIFSVSNVHILPNGHQTGDWQEDRWAPGIMLKGLEAEGGGEVHAEFKATQEHWLDNWRDVTVPLLRNWDTVTWPLYEKAKRLAKQERRKKNTQRTEVAGETQERPGKMRKVGVTANPPVHTQQNAVTQGSSKESSPPKTQGSSREPSPPNKHDSSKGPSPPNKQGSPKESSPPKTQGSFKEPSPPNKQGSFKESSPPKTQGSSRQSSPSMSTEDFHKLLAFVNQPE</sequence>
<evidence type="ECO:0000313" key="2">
    <source>
        <dbReference type="EMBL" id="KAF9067074.1"/>
    </source>
</evidence>
<feature type="compositionally biased region" description="Polar residues" evidence="1">
    <location>
        <begin position="271"/>
        <end position="287"/>
    </location>
</feature>
<feature type="compositionally biased region" description="Low complexity" evidence="1">
    <location>
        <begin position="311"/>
        <end position="320"/>
    </location>
</feature>
<feature type="compositionally biased region" description="Polar residues" evidence="1">
    <location>
        <begin position="228"/>
        <end position="254"/>
    </location>
</feature>
<proteinExistence type="predicted"/>
<protein>
    <submittedName>
        <fullName evidence="2">Uncharacterized protein</fullName>
    </submittedName>
</protein>
<reference evidence="2" key="1">
    <citation type="submission" date="2020-11" db="EMBL/GenBank/DDBJ databases">
        <authorList>
            <consortium name="DOE Joint Genome Institute"/>
            <person name="Ahrendt S."/>
            <person name="Riley R."/>
            <person name="Andreopoulos W."/>
            <person name="Labutti K."/>
            <person name="Pangilinan J."/>
            <person name="Ruiz-Duenas F.J."/>
            <person name="Barrasa J.M."/>
            <person name="Sanchez-Garcia M."/>
            <person name="Camarero S."/>
            <person name="Miyauchi S."/>
            <person name="Serrano A."/>
            <person name="Linde D."/>
            <person name="Babiker R."/>
            <person name="Drula E."/>
            <person name="Ayuso-Fernandez I."/>
            <person name="Pacheco R."/>
            <person name="Padilla G."/>
            <person name="Ferreira P."/>
            <person name="Barriuso J."/>
            <person name="Kellner H."/>
            <person name="Castanera R."/>
            <person name="Alfaro M."/>
            <person name="Ramirez L."/>
            <person name="Pisabarro A.G."/>
            <person name="Kuo A."/>
            <person name="Tritt A."/>
            <person name="Lipzen A."/>
            <person name="He G."/>
            <person name="Yan M."/>
            <person name="Ng V."/>
            <person name="Cullen D."/>
            <person name="Martin F."/>
            <person name="Rosso M.-N."/>
            <person name="Henrissat B."/>
            <person name="Hibbett D."/>
            <person name="Martinez A.T."/>
            <person name="Grigoriev I.V."/>
        </authorList>
    </citation>
    <scope>NUCLEOTIDE SEQUENCE</scope>
    <source>
        <strain evidence="2">AH 40177</strain>
    </source>
</reference>
<dbReference type="AlphaFoldDB" id="A0A9P5PPL6"/>
<comment type="caution">
    <text evidence="2">The sequence shown here is derived from an EMBL/GenBank/DDBJ whole genome shotgun (WGS) entry which is preliminary data.</text>
</comment>
<accession>A0A9P5PPL6</accession>
<feature type="region of interest" description="Disordered" evidence="1">
    <location>
        <begin position="191"/>
        <end position="335"/>
    </location>
</feature>
<name>A0A9P5PPL6_9AGAR</name>
<organism evidence="2 3">
    <name type="scientific">Rhodocollybia butyracea</name>
    <dbReference type="NCBI Taxonomy" id="206335"/>
    <lineage>
        <taxon>Eukaryota</taxon>
        <taxon>Fungi</taxon>
        <taxon>Dikarya</taxon>
        <taxon>Basidiomycota</taxon>
        <taxon>Agaricomycotina</taxon>
        <taxon>Agaricomycetes</taxon>
        <taxon>Agaricomycetidae</taxon>
        <taxon>Agaricales</taxon>
        <taxon>Marasmiineae</taxon>
        <taxon>Omphalotaceae</taxon>
        <taxon>Rhodocollybia</taxon>
    </lineage>
</organism>
<gene>
    <name evidence="2" type="ORF">BDP27DRAFT_1404034</name>
</gene>
<keyword evidence="3" id="KW-1185">Reference proteome</keyword>
<evidence type="ECO:0000256" key="1">
    <source>
        <dbReference type="SAM" id="MobiDB-lite"/>
    </source>
</evidence>